<keyword evidence="1" id="KW-0614">Plasmid</keyword>
<dbReference type="Proteomes" id="UP001061991">
    <property type="component" value="Plasmid p_unnamed1"/>
</dbReference>
<geneLocation type="plasmid" evidence="1 2">
    <name>p_unnamed1</name>
</geneLocation>
<dbReference type="EMBL" id="CP104972">
    <property type="protein sequence ID" value="UXN59127.1"/>
    <property type="molecule type" value="Genomic_DNA"/>
</dbReference>
<accession>A0ACD4CZT0</accession>
<keyword evidence="2" id="KW-1185">Reference proteome</keyword>
<proteinExistence type="predicted"/>
<sequence length="110" mass="12288">MEIKWQKTPPGQDGQLQDFTATSRNGINIGRVYRIDSGPDLGLWFWTFLLGHSQFRMTDVSGVQRSRPHAAQQVARAYQRYLETAGSDGGGLSRIPFINPANSNRKPPCP</sequence>
<name>A0ACD4CZT0_9HYPH</name>
<reference evidence="1" key="1">
    <citation type="submission" date="2022-09" db="EMBL/GenBank/DDBJ databases">
        <title>Interaction between co-microsymbionts with complementary sets of symbiotic genes in legume-rhizobium systems.</title>
        <authorList>
            <person name="Safronova V."/>
            <person name="Sazanova A."/>
            <person name="Afonin A."/>
            <person name="Chirak E."/>
        </authorList>
    </citation>
    <scope>NUCLEOTIDE SEQUENCE</scope>
    <source>
        <strain evidence="1">A18/3m</strain>
    </source>
</reference>
<evidence type="ECO:0000313" key="2">
    <source>
        <dbReference type="Proteomes" id="UP001061991"/>
    </source>
</evidence>
<evidence type="ECO:0000313" key="1">
    <source>
        <dbReference type="EMBL" id="UXN59127.1"/>
    </source>
</evidence>
<organism evidence="1 2">
    <name type="scientific">Phyllobacterium zundukense</name>
    <dbReference type="NCBI Taxonomy" id="1867719"/>
    <lineage>
        <taxon>Bacteria</taxon>
        <taxon>Pseudomonadati</taxon>
        <taxon>Pseudomonadota</taxon>
        <taxon>Alphaproteobacteria</taxon>
        <taxon>Hyphomicrobiales</taxon>
        <taxon>Phyllobacteriaceae</taxon>
        <taxon>Phyllobacterium</taxon>
    </lineage>
</organism>
<gene>
    <name evidence="1" type="ORF">N8E88_09675</name>
</gene>
<protein>
    <submittedName>
        <fullName evidence="1">Uncharacterized protein</fullName>
    </submittedName>
</protein>